<proteinExistence type="predicted"/>
<dbReference type="Proteomes" id="UP000664857">
    <property type="component" value="Unassembled WGS sequence"/>
</dbReference>
<keyword evidence="3" id="KW-1185">Reference proteome</keyword>
<dbReference type="EMBL" id="JAFLVX010000038">
    <property type="protein sequence ID" value="MBO0477878.1"/>
    <property type="molecule type" value="Genomic_DNA"/>
</dbReference>
<organism evidence="2 3">
    <name type="scientific">Candidatus Vagococcus giribetii</name>
    <dbReference type="NCBI Taxonomy" id="2230876"/>
    <lineage>
        <taxon>Bacteria</taxon>
        <taxon>Bacillati</taxon>
        <taxon>Bacillota</taxon>
        <taxon>Bacilli</taxon>
        <taxon>Lactobacillales</taxon>
        <taxon>Enterococcaceae</taxon>
        <taxon>Vagococcus</taxon>
    </lineage>
</organism>
<sequence length="477" mass="54717">MFRIIGYKDFQKENPIIIHEPSNFGSKVTKAELDQELNMIDELTLNIPLTNDFYGKSEPLVTCIEVYDVTREKKVFDGRVIRVDNSMNGDGEFNQEITCEGKLGYLHDSTQSFRRTQITGLRDYLQILINNHNKQCEPHKHFKLRNVTVEVSNDRINRSIGYAKTFETIKDKLLDRLGGFFVLEEINGVMYLDYLKEFGRQDETPIQIARNLKSASKEINPDDLATVIVPLGEEIETKDDGNLAEKEHDFAKERYTIKSVNNNSIELVDEKLVSTFGKIRKAVVFPNSKVPSEIKRQGQTFLKNQRVMLIGWDVEVIELGLIDSMFSIFEVGNYHHIHNEFISPVEKLQITKKVTNLINPASTKLSIGNSKRTLSQYQNSMNSQIKVLEPMKETVLTMESTVKETKKQVLEGSKKIEEIEDDFEAFGGNLTVLTNDVVEVKMSVDQSNSEFKAYKSQTEQQIKLLQEQIEALKNDKR</sequence>
<comment type="caution">
    <text evidence="2">The sequence shown here is derived from an EMBL/GenBank/DDBJ whole genome shotgun (WGS) entry which is preliminary data.</text>
</comment>
<protein>
    <submittedName>
        <fullName evidence="2">Phage tail protein</fullName>
    </submittedName>
</protein>
<feature type="domain" description="Tail spike" evidence="1">
    <location>
        <begin position="114"/>
        <end position="380"/>
    </location>
</feature>
<gene>
    <name evidence="2" type="ORF">DOK76_12420</name>
</gene>
<dbReference type="InterPro" id="IPR010572">
    <property type="entry name" value="Tail_dom"/>
</dbReference>
<reference evidence="2 3" key="1">
    <citation type="submission" date="2021-03" db="EMBL/GenBank/DDBJ databases">
        <title>Enterococcal diversity collection.</title>
        <authorList>
            <person name="Gilmore M.S."/>
            <person name="Schwartzman J."/>
            <person name="Van Tyne D."/>
            <person name="Martin M."/>
            <person name="Earl A.M."/>
            <person name="Manson A.L."/>
            <person name="Straub T."/>
            <person name="Salamzade R."/>
            <person name="Saavedra J."/>
            <person name="Lebreton F."/>
            <person name="Prichula J."/>
            <person name="Schaufler K."/>
            <person name="Gaca A."/>
            <person name="Sgardioli B."/>
            <person name="Wagenaar J."/>
            <person name="Strong T."/>
        </authorList>
    </citation>
    <scope>NUCLEOTIDE SEQUENCE [LARGE SCALE GENOMIC DNA]</scope>
    <source>
        <strain evidence="2 3">DIV0080</strain>
    </source>
</reference>
<name>A0ABS3HVV3_9ENTE</name>
<evidence type="ECO:0000313" key="2">
    <source>
        <dbReference type="EMBL" id="MBO0477878.1"/>
    </source>
</evidence>
<evidence type="ECO:0000313" key="3">
    <source>
        <dbReference type="Proteomes" id="UP000664857"/>
    </source>
</evidence>
<accession>A0ABS3HVV3</accession>
<dbReference type="Pfam" id="PF06605">
    <property type="entry name" value="Prophage_tail"/>
    <property type="match status" value="1"/>
</dbReference>
<dbReference type="RefSeq" id="WP_206968245.1">
    <property type="nucleotide sequence ID" value="NZ_JAFLVX010000038.1"/>
</dbReference>
<evidence type="ECO:0000259" key="1">
    <source>
        <dbReference type="Pfam" id="PF06605"/>
    </source>
</evidence>